<accession>A0AAP0E225</accession>
<dbReference type="PANTHER" id="PTHR47599:SF4">
    <property type="entry name" value="POLYPROTEIN"/>
    <property type="match status" value="1"/>
</dbReference>
<keyword evidence="3" id="KW-1185">Reference proteome</keyword>
<reference evidence="2 3" key="1">
    <citation type="submission" date="2024-01" db="EMBL/GenBank/DDBJ databases">
        <title>Genome assemblies of Stephania.</title>
        <authorList>
            <person name="Yang L."/>
        </authorList>
    </citation>
    <scope>NUCLEOTIDE SEQUENCE [LARGE SCALE GENOMIC DNA]</scope>
    <source>
        <strain evidence="2">JXDWG</strain>
        <tissue evidence="2">Leaf</tissue>
    </source>
</reference>
<evidence type="ECO:0000313" key="3">
    <source>
        <dbReference type="Proteomes" id="UP001419268"/>
    </source>
</evidence>
<dbReference type="Proteomes" id="UP001419268">
    <property type="component" value="Unassembled WGS sequence"/>
</dbReference>
<dbReference type="PANTHER" id="PTHR47599">
    <property type="entry name" value="CELL-TO-CELL MOVEMENT PROTEIN"/>
    <property type="match status" value="1"/>
</dbReference>
<dbReference type="AlphaFoldDB" id="A0AAP0E225"/>
<comment type="caution">
    <text evidence="2">The sequence shown here is derived from an EMBL/GenBank/DDBJ whole genome shotgun (WGS) entry which is preliminary data.</text>
</comment>
<name>A0AAP0E225_9MAGN</name>
<dbReference type="Pfam" id="PF01107">
    <property type="entry name" value="MP"/>
    <property type="match status" value="1"/>
</dbReference>
<sequence length="185" mass="21301">MSALMKKMKSVLSFKNPPVKFESSSTSENQSSSTQKITKTPSKLDLRNINEISYSNIEQSLQNWDMPIIDTKQIYTQGSFAKHQDFIIKLEEDTKYIDDEGQELFIPPDKISRYKEIYKYLHIGLIQVAIKPLTTLRLNTSVLASVRDKRHLDFNDSLFEIIEGSLAEGPIFFNCFPNFTLSLHD</sequence>
<feature type="region of interest" description="Disordered" evidence="1">
    <location>
        <begin position="19"/>
        <end position="40"/>
    </location>
</feature>
<gene>
    <name evidence="2" type="ORF">Scep_029393</name>
</gene>
<evidence type="ECO:0000256" key="1">
    <source>
        <dbReference type="SAM" id="MobiDB-lite"/>
    </source>
</evidence>
<protein>
    <submittedName>
        <fullName evidence="2">Uncharacterized protein</fullName>
    </submittedName>
</protein>
<feature type="compositionally biased region" description="Low complexity" evidence="1">
    <location>
        <begin position="22"/>
        <end position="35"/>
    </location>
</feature>
<evidence type="ECO:0000313" key="2">
    <source>
        <dbReference type="EMBL" id="KAK9082922.1"/>
    </source>
</evidence>
<dbReference type="InterPro" id="IPR051596">
    <property type="entry name" value="Caulimoviridae_Movement"/>
</dbReference>
<dbReference type="EMBL" id="JBBNAG010000013">
    <property type="protein sequence ID" value="KAK9082922.1"/>
    <property type="molecule type" value="Genomic_DNA"/>
</dbReference>
<organism evidence="2 3">
    <name type="scientific">Stephania cephalantha</name>
    <dbReference type="NCBI Taxonomy" id="152367"/>
    <lineage>
        <taxon>Eukaryota</taxon>
        <taxon>Viridiplantae</taxon>
        <taxon>Streptophyta</taxon>
        <taxon>Embryophyta</taxon>
        <taxon>Tracheophyta</taxon>
        <taxon>Spermatophyta</taxon>
        <taxon>Magnoliopsida</taxon>
        <taxon>Ranunculales</taxon>
        <taxon>Menispermaceae</taxon>
        <taxon>Menispermoideae</taxon>
        <taxon>Cissampelideae</taxon>
        <taxon>Stephania</taxon>
    </lineage>
</organism>
<dbReference type="InterPro" id="IPR028919">
    <property type="entry name" value="Viral_movement"/>
</dbReference>
<proteinExistence type="predicted"/>